<dbReference type="GO" id="GO:0003723">
    <property type="term" value="F:RNA binding"/>
    <property type="evidence" value="ECO:0007669"/>
    <property type="project" value="TreeGrafter"/>
</dbReference>
<sequence length="1246" mass="123931">MVNSQVRFNNPVTVTRIVLSAPASGPGGQQQHSAPLLRVFARDLQHPSSCRFAPLCPSNLSVGPGQSSSFASEAVVTDHVILRGRYTAVDVRLYGRADHDPAAVVAAAIASVSASAQPQDAKELQELRQQQQHLQAAAAAAGLKGAGVGSSAQPAKRPRLLQAPIALPLRVPQPVEDSVPTAAAVGEEQKERAPRAWPEGALAPAPQLLPPGAALLPLESVPPALLSALRCASDYYGVVMCSHSRIAAHPPADRLAPVMAAAKHVGRALAGWGWLTGDLEMLLASPPPPDFAPLARGELESLVEIASEWCLLLASGRSTRLEDLDVGLAGVACAVLLAVCAPAAPLLMAMGTGGAVAGVVRALCLANPPADLVRLAVACFDGLTLTCPGPAAEPQDGAGAGTGVKEEAGDAAGGGGATYGDAQARGDDEEGDPGHPAARGDGHAGDLDGDPRGPAAEGGDAAADGDGAAARMRRAGSGALLTGGGGAGEEGAAAMEDDQGLYNGFYDDFDDYYGGGEEDYEAAAAGDGDAGAADAADGGGGEAEGDGQRAGAGGGEDTEMAYQTEAGGDGGVGGPGACDGKGPERSGASGGSSGSGSSSRSSGSSSSSGGGAGGDGDDDSASSQRSDRSGRRSGDVPMQDADTAGGQGDGERGGAGTTAPGAGAAHGDAAAAVGAAPAEGEPEPETAVKAEKEGDLNRRGSSHGDERGQEHSRDRGRDRSRDRGNERDRKRDRSRDRERERRDRDRRSATQALSVLLLALRAATAAEPPPPADGDAAAAAAAAAPRLHLRNRGVVDALLTAHAVTVLSYDSLAAALAGGAAVGTSGVPGAPTGASELLPARLAAAAALGTWAEAGWEPAVLPAAFGLAHSYRKEAVADKAHMGMGYILAGAAAAAAGADGGGGGGGATASLAAAAFREPAATALSGEQSYCLLSLLGDMFPREWPPPPAPGQQSAAFPPPSNVARRSALASALETVSDQFLRLLSFGYNSESRLLRCATVRMAVKAAGLGGGMPTFLAAPLVEALAALVRGAGGGAGGAAPALTDARRLLEVLAPLAYKPTLKASAAALLDARAVSCLARFIHKLVSSALAPGLGGGGGTAGGGPGAPEAAEIPVVAGQALEALRLLVDPDLSLSPAAPREQRLREDVPSLGESTALVTALLSCLPFLGANASLAGMLLAGPAFGLATYPAGRAALRQGALKWHAAQSLLRDPDKLRALLATNPALAAIIAQNASSMGLNLSALQR</sequence>
<dbReference type="InterPro" id="IPR026736">
    <property type="entry name" value="Virilizer"/>
</dbReference>
<dbReference type="EMBL" id="LSYV01000229">
    <property type="protein sequence ID" value="KXZ41982.1"/>
    <property type="molecule type" value="Genomic_DNA"/>
</dbReference>
<dbReference type="PANTHER" id="PTHR23185">
    <property type="entry name" value="PROTEIN VIRILIZER HOMOLOG"/>
    <property type="match status" value="1"/>
</dbReference>
<name>A0A150FWJ4_GONPE</name>
<proteinExistence type="predicted"/>
<dbReference type="STRING" id="33097.A0A150FWJ4"/>
<reference evidence="3" key="1">
    <citation type="journal article" date="2016" name="Nat. Commun.">
        <title>The Gonium pectorale genome demonstrates co-option of cell cycle regulation during the evolution of multicellularity.</title>
        <authorList>
            <person name="Hanschen E.R."/>
            <person name="Marriage T.N."/>
            <person name="Ferris P.J."/>
            <person name="Hamaji T."/>
            <person name="Toyoda A."/>
            <person name="Fujiyama A."/>
            <person name="Neme R."/>
            <person name="Noguchi H."/>
            <person name="Minakuchi Y."/>
            <person name="Suzuki M."/>
            <person name="Kawai-Toyooka H."/>
            <person name="Smith D.R."/>
            <person name="Sparks H."/>
            <person name="Anderson J."/>
            <person name="Bakaric R."/>
            <person name="Luria V."/>
            <person name="Karger A."/>
            <person name="Kirschner M.W."/>
            <person name="Durand P.M."/>
            <person name="Michod R.E."/>
            <person name="Nozaki H."/>
            <person name="Olson B.J."/>
        </authorList>
    </citation>
    <scope>NUCLEOTIDE SEQUENCE [LARGE SCALE GENOMIC DNA]</scope>
    <source>
        <strain evidence="3">NIES-2863</strain>
    </source>
</reference>
<dbReference type="OrthoDB" id="551769at2759"/>
<feature type="compositionally biased region" description="Gly residues" evidence="1">
    <location>
        <begin position="567"/>
        <end position="579"/>
    </location>
</feature>
<feature type="compositionally biased region" description="Gly residues" evidence="1">
    <location>
        <begin position="645"/>
        <end position="656"/>
    </location>
</feature>
<protein>
    <recommendedName>
        <fullName evidence="4">Virilizer N-terminal domain-containing protein</fullName>
    </recommendedName>
</protein>
<feature type="compositionally biased region" description="Gly residues" evidence="1">
    <location>
        <begin position="537"/>
        <end position="555"/>
    </location>
</feature>
<feature type="compositionally biased region" description="Low complexity" evidence="1">
    <location>
        <begin position="595"/>
        <end position="607"/>
    </location>
</feature>
<evidence type="ECO:0008006" key="4">
    <source>
        <dbReference type="Google" id="ProtNLM"/>
    </source>
</evidence>
<feature type="compositionally biased region" description="Low complexity" evidence="1">
    <location>
        <begin position="526"/>
        <end position="536"/>
    </location>
</feature>
<keyword evidence="3" id="KW-1185">Reference proteome</keyword>
<feature type="compositionally biased region" description="Low complexity" evidence="1">
    <location>
        <begin position="452"/>
        <end position="470"/>
    </location>
</feature>
<feature type="compositionally biased region" description="Basic and acidic residues" evidence="1">
    <location>
        <begin position="686"/>
        <end position="748"/>
    </location>
</feature>
<evidence type="ECO:0000313" key="3">
    <source>
        <dbReference type="Proteomes" id="UP000075714"/>
    </source>
</evidence>
<comment type="caution">
    <text evidence="2">The sequence shown here is derived from an EMBL/GenBank/DDBJ whole genome shotgun (WGS) entry which is preliminary data.</text>
</comment>
<organism evidence="2 3">
    <name type="scientific">Gonium pectorale</name>
    <name type="common">Green alga</name>
    <dbReference type="NCBI Taxonomy" id="33097"/>
    <lineage>
        <taxon>Eukaryota</taxon>
        <taxon>Viridiplantae</taxon>
        <taxon>Chlorophyta</taxon>
        <taxon>core chlorophytes</taxon>
        <taxon>Chlorophyceae</taxon>
        <taxon>CS clade</taxon>
        <taxon>Chlamydomonadales</taxon>
        <taxon>Volvocaceae</taxon>
        <taxon>Gonium</taxon>
    </lineage>
</organism>
<accession>A0A150FWJ4</accession>
<dbReference type="PANTHER" id="PTHR23185:SF0">
    <property type="entry name" value="PROTEIN VIRILIZER HOMOLOG"/>
    <property type="match status" value="1"/>
</dbReference>
<feature type="compositionally biased region" description="Basic and acidic residues" evidence="1">
    <location>
        <begin position="438"/>
        <end position="451"/>
    </location>
</feature>
<dbReference type="AlphaFoldDB" id="A0A150FWJ4"/>
<dbReference type="Proteomes" id="UP000075714">
    <property type="component" value="Unassembled WGS sequence"/>
</dbReference>
<feature type="region of interest" description="Disordered" evidence="1">
    <location>
        <begin position="943"/>
        <end position="962"/>
    </location>
</feature>
<evidence type="ECO:0000256" key="1">
    <source>
        <dbReference type="SAM" id="MobiDB-lite"/>
    </source>
</evidence>
<feature type="region of interest" description="Disordered" evidence="1">
    <location>
        <begin position="395"/>
        <end position="470"/>
    </location>
</feature>
<gene>
    <name evidence="2" type="ORF">GPECTOR_230g517</name>
</gene>
<dbReference type="GO" id="GO:0036396">
    <property type="term" value="C:RNA N6-methyladenosine methyltransferase complex"/>
    <property type="evidence" value="ECO:0007669"/>
    <property type="project" value="TreeGrafter"/>
</dbReference>
<feature type="compositionally biased region" description="Low complexity" evidence="1">
    <location>
        <begin position="657"/>
        <end position="679"/>
    </location>
</feature>
<feature type="region of interest" description="Disordered" evidence="1">
    <location>
        <begin position="526"/>
        <end position="748"/>
    </location>
</feature>
<feature type="compositionally biased region" description="Basic and acidic residues" evidence="1">
    <location>
        <begin position="625"/>
        <end position="634"/>
    </location>
</feature>
<evidence type="ECO:0000313" key="2">
    <source>
        <dbReference type="EMBL" id="KXZ41982.1"/>
    </source>
</evidence>